<dbReference type="SUPFAM" id="SSF47095">
    <property type="entry name" value="HMG-box"/>
    <property type="match status" value="1"/>
</dbReference>
<gene>
    <name evidence="6" type="ORF">BP6252_05314</name>
</gene>
<accession>A0A3D8RTY8</accession>
<dbReference type="PROSITE" id="PS50118">
    <property type="entry name" value="HMG_BOX_2"/>
    <property type="match status" value="1"/>
</dbReference>
<dbReference type="InterPro" id="IPR051965">
    <property type="entry name" value="ChromReg_NeuronalGeneExpr"/>
</dbReference>
<feature type="region of interest" description="Disordered" evidence="4">
    <location>
        <begin position="287"/>
        <end position="306"/>
    </location>
</feature>
<keyword evidence="2 3" id="KW-0539">Nucleus</keyword>
<comment type="caution">
    <text evidence="6">The sequence shown here is derived from an EMBL/GenBank/DDBJ whole genome shotgun (WGS) entry which is preliminary data.</text>
</comment>
<reference evidence="6 7" key="1">
    <citation type="journal article" date="2018" name="IMA Fungus">
        <title>IMA Genome-F 9: Draft genome sequence of Annulohypoxylon stygium, Aspergillus mulundensis, Berkeleyomyces basicola (syn. Thielaviopsis basicola), Ceratocystis smalleyi, two Cercospora beticola strains, Coleophoma cylindrospora, Fusarium fracticaudum, Phialophora cf. hyalina, and Morchella septimelata.</title>
        <authorList>
            <person name="Wingfield B.D."/>
            <person name="Bills G.F."/>
            <person name="Dong Y."/>
            <person name="Huang W."/>
            <person name="Nel W.J."/>
            <person name="Swalarsk-Parry B.S."/>
            <person name="Vaghefi N."/>
            <person name="Wilken P.M."/>
            <person name="An Z."/>
            <person name="de Beer Z.W."/>
            <person name="De Vos L."/>
            <person name="Chen L."/>
            <person name="Duong T.A."/>
            <person name="Gao Y."/>
            <person name="Hammerbacher A."/>
            <person name="Kikkert J.R."/>
            <person name="Li Y."/>
            <person name="Li H."/>
            <person name="Li K."/>
            <person name="Li Q."/>
            <person name="Liu X."/>
            <person name="Ma X."/>
            <person name="Naidoo K."/>
            <person name="Pethybridge S.J."/>
            <person name="Sun J."/>
            <person name="Steenkamp E.T."/>
            <person name="van der Nest M.A."/>
            <person name="van Wyk S."/>
            <person name="Wingfield M.J."/>
            <person name="Xiong C."/>
            <person name="Yue Q."/>
            <person name="Zhang X."/>
        </authorList>
    </citation>
    <scope>NUCLEOTIDE SEQUENCE [LARGE SCALE GENOMIC DNA]</scope>
    <source>
        <strain evidence="6 7">BP6252</strain>
    </source>
</reference>
<feature type="compositionally biased region" description="Basic and acidic residues" evidence="4">
    <location>
        <begin position="220"/>
        <end position="229"/>
    </location>
</feature>
<evidence type="ECO:0000256" key="1">
    <source>
        <dbReference type="ARBA" id="ARBA00023125"/>
    </source>
</evidence>
<dbReference type="InterPro" id="IPR013761">
    <property type="entry name" value="SAM/pointed_sf"/>
</dbReference>
<dbReference type="PANTHER" id="PTHR46040">
    <property type="entry name" value="HIGH MOBILITY GROUP PROTEIN 2"/>
    <property type="match status" value="1"/>
</dbReference>
<evidence type="ECO:0000313" key="6">
    <source>
        <dbReference type="EMBL" id="RDW77261.1"/>
    </source>
</evidence>
<dbReference type="GO" id="GO:0010468">
    <property type="term" value="P:regulation of gene expression"/>
    <property type="evidence" value="ECO:0007669"/>
    <property type="project" value="TreeGrafter"/>
</dbReference>
<feature type="compositionally biased region" description="Low complexity" evidence="4">
    <location>
        <begin position="204"/>
        <end position="215"/>
    </location>
</feature>
<feature type="compositionally biased region" description="Polar residues" evidence="4">
    <location>
        <begin position="289"/>
        <end position="299"/>
    </location>
</feature>
<dbReference type="STRING" id="1849047.A0A3D8RTY8"/>
<keyword evidence="7" id="KW-1185">Reference proteome</keyword>
<feature type="region of interest" description="Disordered" evidence="4">
    <location>
        <begin position="367"/>
        <end position="419"/>
    </location>
</feature>
<feature type="domain" description="HMG box" evidence="5">
    <location>
        <begin position="119"/>
        <end position="185"/>
    </location>
</feature>
<dbReference type="SMART" id="SM00398">
    <property type="entry name" value="HMG"/>
    <property type="match status" value="1"/>
</dbReference>
<feature type="compositionally biased region" description="Basic and acidic residues" evidence="4">
    <location>
        <begin position="76"/>
        <end position="96"/>
    </location>
</feature>
<proteinExistence type="predicted"/>
<dbReference type="GO" id="GO:0003677">
    <property type="term" value="F:DNA binding"/>
    <property type="evidence" value="ECO:0007669"/>
    <property type="project" value="UniProtKB-UniRule"/>
</dbReference>
<evidence type="ECO:0000256" key="4">
    <source>
        <dbReference type="SAM" id="MobiDB-lite"/>
    </source>
</evidence>
<dbReference type="Pfam" id="PF00505">
    <property type="entry name" value="HMG_box"/>
    <property type="match status" value="1"/>
</dbReference>
<dbReference type="Proteomes" id="UP000256645">
    <property type="component" value="Unassembled WGS sequence"/>
</dbReference>
<evidence type="ECO:0000256" key="3">
    <source>
        <dbReference type="PROSITE-ProRule" id="PRU00267"/>
    </source>
</evidence>
<name>A0A3D8RTY8_9HELO</name>
<dbReference type="Gene3D" id="1.10.30.10">
    <property type="entry name" value="High mobility group box domain"/>
    <property type="match status" value="1"/>
</dbReference>
<protein>
    <recommendedName>
        <fullName evidence="5">HMG box domain-containing protein</fullName>
    </recommendedName>
</protein>
<dbReference type="InterPro" id="IPR009071">
    <property type="entry name" value="HMG_box_dom"/>
</dbReference>
<evidence type="ECO:0000259" key="5">
    <source>
        <dbReference type="PROSITE" id="PS50118"/>
    </source>
</evidence>
<evidence type="ECO:0000256" key="2">
    <source>
        <dbReference type="ARBA" id="ARBA00023242"/>
    </source>
</evidence>
<dbReference type="OrthoDB" id="1919336at2759"/>
<feature type="compositionally biased region" description="Low complexity" evidence="4">
    <location>
        <begin position="232"/>
        <end position="247"/>
    </location>
</feature>
<evidence type="ECO:0000313" key="7">
    <source>
        <dbReference type="Proteomes" id="UP000256645"/>
    </source>
</evidence>
<sequence length="521" mass="57619">MTELGEIFAELGISQYLNEFVEQGFDTWDTILDITESDFDALNVKLGHRRKIQRKIAQSRNLSLDRALTSPSRNTPSEDRPADESKNSSHRTDGKDGSAVVQGAKRKYRRHPKADENAPERPPSAYVIFSNKMREDLKGRHLSFTEIAKLVGEHWQNLSPQEREPFEQQASTAKEKYNNELAEYKKTEQYKEYSQYLIEFKTRQAQQQQQQQQQQSADTDNAKRPKLEAHPSTNSNSSGASVSASESWPGRRRVNSAATTGSWPPSGRQLSTPHSPGTLKMNIAHAPVSSPSLQPNAASPTVLPGYRESQYGDAQQALPWREGQRDETASIPRNSPRAMDNADVRTSFVGKHQSRSDNLNITGALQHAHRTGDNHPPPSLTSELTSGTTRSSGSSTSTSSSFFNPRTPMDPSGERALPIPTLYPQKSYENQLPPLRATQSSMIGAQSSPHGIPPIMDFPTAMAPMRGHAANTVGGAGQSSLPTNSLEDIPLDPVSALLKAGEIVDRNSRNWRSQMEETRRT</sequence>
<dbReference type="SMART" id="SM00454">
    <property type="entry name" value="SAM"/>
    <property type="match status" value="1"/>
</dbReference>
<feature type="compositionally biased region" description="Polar residues" evidence="4">
    <location>
        <begin position="256"/>
        <end position="275"/>
    </location>
</feature>
<organism evidence="6 7">
    <name type="scientific">Coleophoma cylindrospora</name>
    <dbReference type="NCBI Taxonomy" id="1849047"/>
    <lineage>
        <taxon>Eukaryota</taxon>
        <taxon>Fungi</taxon>
        <taxon>Dikarya</taxon>
        <taxon>Ascomycota</taxon>
        <taxon>Pezizomycotina</taxon>
        <taxon>Leotiomycetes</taxon>
        <taxon>Helotiales</taxon>
        <taxon>Dermateaceae</taxon>
        <taxon>Coleophoma</taxon>
    </lineage>
</organism>
<dbReference type="Gene3D" id="1.10.150.50">
    <property type="entry name" value="Transcription Factor, Ets-1"/>
    <property type="match status" value="1"/>
</dbReference>
<keyword evidence="1 3" id="KW-0238">DNA-binding</keyword>
<dbReference type="GO" id="GO:0005634">
    <property type="term" value="C:nucleus"/>
    <property type="evidence" value="ECO:0007669"/>
    <property type="project" value="UniProtKB-UniRule"/>
</dbReference>
<feature type="region of interest" description="Disordered" evidence="4">
    <location>
        <begin position="204"/>
        <end position="282"/>
    </location>
</feature>
<feature type="DNA-binding region" description="HMG box" evidence="3">
    <location>
        <begin position="119"/>
        <end position="185"/>
    </location>
</feature>
<dbReference type="SUPFAM" id="SSF47769">
    <property type="entry name" value="SAM/Pointed domain"/>
    <property type="match status" value="1"/>
</dbReference>
<dbReference type="AlphaFoldDB" id="A0A3D8RTY8"/>
<dbReference type="InterPro" id="IPR001660">
    <property type="entry name" value="SAM"/>
</dbReference>
<dbReference type="PANTHER" id="PTHR46040:SF3">
    <property type="entry name" value="HIGH MOBILITY GROUP PROTEIN 2"/>
    <property type="match status" value="1"/>
</dbReference>
<dbReference type="EMBL" id="PDLM01000005">
    <property type="protein sequence ID" value="RDW77261.1"/>
    <property type="molecule type" value="Genomic_DNA"/>
</dbReference>
<dbReference type="InterPro" id="IPR036910">
    <property type="entry name" value="HMG_box_dom_sf"/>
</dbReference>
<dbReference type="Pfam" id="PF00536">
    <property type="entry name" value="SAM_1"/>
    <property type="match status" value="1"/>
</dbReference>
<feature type="region of interest" description="Disordered" evidence="4">
    <location>
        <begin position="62"/>
        <end position="125"/>
    </location>
</feature>
<feature type="compositionally biased region" description="Low complexity" evidence="4">
    <location>
        <begin position="380"/>
        <end position="401"/>
    </location>
</feature>
<feature type="region of interest" description="Disordered" evidence="4">
    <location>
        <begin position="311"/>
        <end position="341"/>
    </location>
</feature>